<dbReference type="SUPFAM" id="SSF53955">
    <property type="entry name" value="Lysozyme-like"/>
    <property type="match status" value="1"/>
</dbReference>
<feature type="domain" description="Glycosyl transferase family 51" evidence="20">
    <location>
        <begin position="62"/>
        <end position="237"/>
    </location>
</feature>
<dbReference type="GO" id="GO:0006508">
    <property type="term" value="P:proteolysis"/>
    <property type="evidence" value="ECO:0007669"/>
    <property type="project" value="UniProtKB-KW"/>
</dbReference>
<reference evidence="21 22" key="1">
    <citation type="submission" date="2017-10" db="EMBL/GenBank/DDBJ databases">
        <title>Bacillus sp. nov., a halophilic bacterium isolated from a Keqin Lake.</title>
        <authorList>
            <person name="Wang H."/>
        </authorList>
    </citation>
    <scope>NUCLEOTIDE SEQUENCE [LARGE SCALE GENOMIC DNA]</scope>
    <source>
        <strain evidence="21 22">KCTC 13187</strain>
    </source>
</reference>
<dbReference type="Proteomes" id="UP000281498">
    <property type="component" value="Unassembled WGS sequence"/>
</dbReference>
<evidence type="ECO:0000256" key="14">
    <source>
        <dbReference type="ARBA" id="ARBA00023316"/>
    </source>
</evidence>
<keyword evidence="14" id="KW-0961">Cell wall biogenesis/degradation</keyword>
<dbReference type="InterPro" id="IPR001460">
    <property type="entry name" value="PCN-bd_Tpept"/>
</dbReference>
<feature type="compositionally biased region" description="Acidic residues" evidence="17">
    <location>
        <begin position="663"/>
        <end position="677"/>
    </location>
</feature>
<evidence type="ECO:0000256" key="5">
    <source>
        <dbReference type="ARBA" id="ARBA00022645"/>
    </source>
</evidence>
<evidence type="ECO:0000256" key="6">
    <source>
        <dbReference type="ARBA" id="ARBA00022670"/>
    </source>
</evidence>
<protein>
    <submittedName>
        <fullName evidence="21">Monofunctional biosynthetic peptidoglycan transglycosylase</fullName>
    </submittedName>
</protein>
<comment type="similarity">
    <text evidence="2">In the C-terminal section; belongs to the transpeptidase family.</text>
</comment>
<sequence length="700" mass="78913">MELATRKSYMKRRRLIRKFVWGCVLSVFGGFMALSALVIYAYQMEAPSLSVPETTVVYDANGATIGEYHKGEQRYWVPIDHMSESIVEATLAIEDRRFYDHYGFDPIRITRAVIANLQTGTKGQGASTITQQYARNLFLTHDKTWMRKWQEALYALRLELHYSKEEILEGYLNTIYYGHGAYGVEAASLLYFQKNAEDLSYSEAALLAGIPKGPSVYSPYLNEDMSIERQHVVLNAMDDAEYISDAQATKYENEVISFSKDMEIHGTRIAPYFQDAVRMWLIEDLGMDESMIDGGGLDIYTTLDSSMQEKADAIVAEEMAPDHALETAFVAMDPRTGKVKALVGGKNYKESSFNRATQARRHPGSAMKPFLYYAALEHGLSPNSMLKSEETTFVFDEGREEYSPSNFNHSYANDYITMLQALAISDNIYAMKTHFLLGFEDLIHTAKRFGIDSPLKPAPSLALGSVDLGVLEITKSYSPLANGGYVVNPQFVEKVIDRDENVLYEANEEPVLELNPAYTAVMTNMMEGMFEPELSTSYGAVTGGSISESFDRPVAGKSGSTDKDSWMIGYAPQLLTGVWVGYDEAIPLESGDAKHSKQIWAKFMKESLDGELKLTFPIPENVVEVEINPFNGLLANEHCPLTRKTLFFHGTEPTEYCQAPEQGLDETELEETDDKMDEEYKKDEEEKKEKWLDRIFDWSS</sequence>
<evidence type="ECO:0000256" key="16">
    <source>
        <dbReference type="ARBA" id="ARBA00049902"/>
    </source>
</evidence>
<dbReference type="GO" id="GO:0071555">
    <property type="term" value="P:cell wall organization"/>
    <property type="evidence" value="ECO:0007669"/>
    <property type="project" value="UniProtKB-KW"/>
</dbReference>
<keyword evidence="9" id="KW-0378">Hydrolase</keyword>
<evidence type="ECO:0000256" key="15">
    <source>
        <dbReference type="ARBA" id="ARBA00034000"/>
    </source>
</evidence>
<dbReference type="GO" id="GO:0008360">
    <property type="term" value="P:regulation of cell shape"/>
    <property type="evidence" value="ECO:0007669"/>
    <property type="project" value="UniProtKB-KW"/>
</dbReference>
<evidence type="ECO:0000256" key="3">
    <source>
        <dbReference type="ARBA" id="ARBA00007739"/>
    </source>
</evidence>
<organism evidence="21 22">
    <name type="scientific">Salipaludibacillus neizhouensis</name>
    <dbReference type="NCBI Taxonomy" id="885475"/>
    <lineage>
        <taxon>Bacteria</taxon>
        <taxon>Bacillati</taxon>
        <taxon>Bacillota</taxon>
        <taxon>Bacilli</taxon>
        <taxon>Bacillales</taxon>
        <taxon>Bacillaceae</taxon>
    </lineage>
</organism>
<keyword evidence="18" id="KW-1133">Transmembrane helix</keyword>
<feature type="domain" description="Penicillin-binding protein transpeptidase" evidence="19">
    <location>
        <begin position="328"/>
        <end position="580"/>
    </location>
</feature>
<keyword evidence="7" id="KW-0328">Glycosyltransferase</keyword>
<dbReference type="InterPro" id="IPR050396">
    <property type="entry name" value="Glycosyltr_51/Transpeptidase"/>
</dbReference>
<evidence type="ECO:0000313" key="21">
    <source>
        <dbReference type="EMBL" id="RKL67957.1"/>
    </source>
</evidence>
<dbReference type="PANTHER" id="PTHR32282:SF11">
    <property type="entry name" value="PENICILLIN-BINDING PROTEIN 1B"/>
    <property type="match status" value="1"/>
</dbReference>
<evidence type="ECO:0000313" key="22">
    <source>
        <dbReference type="Proteomes" id="UP000281498"/>
    </source>
</evidence>
<dbReference type="GO" id="GO:0008955">
    <property type="term" value="F:peptidoglycan glycosyltransferase activity"/>
    <property type="evidence" value="ECO:0007669"/>
    <property type="project" value="UniProtKB-EC"/>
</dbReference>
<dbReference type="SUPFAM" id="SSF56601">
    <property type="entry name" value="beta-lactamase/transpeptidase-like"/>
    <property type="match status" value="1"/>
</dbReference>
<keyword evidence="22" id="KW-1185">Reference proteome</keyword>
<feature type="transmembrane region" description="Helical" evidence="18">
    <location>
        <begin position="20"/>
        <end position="42"/>
    </location>
</feature>
<evidence type="ECO:0000256" key="1">
    <source>
        <dbReference type="ARBA" id="ARBA00004236"/>
    </source>
</evidence>
<dbReference type="FunFam" id="1.10.3810.10:FF:000001">
    <property type="entry name" value="Penicillin-binding protein 1A"/>
    <property type="match status" value="1"/>
</dbReference>
<dbReference type="AlphaFoldDB" id="A0A3A9K5V7"/>
<evidence type="ECO:0000256" key="12">
    <source>
        <dbReference type="ARBA" id="ARBA00023136"/>
    </source>
</evidence>
<dbReference type="GO" id="GO:0005886">
    <property type="term" value="C:plasma membrane"/>
    <property type="evidence" value="ECO:0007669"/>
    <property type="project" value="UniProtKB-SubCell"/>
</dbReference>
<evidence type="ECO:0000259" key="20">
    <source>
        <dbReference type="Pfam" id="PF00912"/>
    </source>
</evidence>
<proteinExistence type="inferred from homology"/>
<comment type="catalytic activity">
    <reaction evidence="15">
        <text>Preferential cleavage: (Ac)2-L-Lys-D-Ala-|-D-Ala. Also transpeptidation of peptidyl-alanyl moieties that are N-acyl substituents of D-alanine.</text>
        <dbReference type="EC" id="3.4.16.4"/>
    </reaction>
</comment>
<keyword evidence="12 18" id="KW-0472">Membrane</keyword>
<dbReference type="GO" id="GO:0009252">
    <property type="term" value="P:peptidoglycan biosynthetic process"/>
    <property type="evidence" value="ECO:0007669"/>
    <property type="project" value="UniProtKB-KW"/>
</dbReference>
<evidence type="ECO:0000256" key="4">
    <source>
        <dbReference type="ARBA" id="ARBA00022475"/>
    </source>
</evidence>
<accession>A0A3A9K5V7</accession>
<dbReference type="RefSeq" id="WP_110938296.1">
    <property type="nucleotide sequence ID" value="NZ_KZ614147.1"/>
</dbReference>
<keyword evidence="11" id="KW-0573">Peptidoglycan synthesis</keyword>
<dbReference type="Pfam" id="PF00905">
    <property type="entry name" value="Transpeptidase"/>
    <property type="match status" value="1"/>
</dbReference>
<dbReference type="GO" id="GO:0009002">
    <property type="term" value="F:serine-type D-Ala-D-Ala carboxypeptidase activity"/>
    <property type="evidence" value="ECO:0007669"/>
    <property type="project" value="UniProtKB-EC"/>
</dbReference>
<evidence type="ECO:0000256" key="9">
    <source>
        <dbReference type="ARBA" id="ARBA00022801"/>
    </source>
</evidence>
<keyword evidence="13" id="KW-0511">Multifunctional enzyme</keyword>
<evidence type="ECO:0000256" key="18">
    <source>
        <dbReference type="SAM" id="Phobius"/>
    </source>
</evidence>
<evidence type="ECO:0000256" key="11">
    <source>
        <dbReference type="ARBA" id="ARBA00022984"/>
    </source>
</evidence>
<evidence type="ECO:0000256" key="17">
    <source>
        <dbReference type="SAM" id="MobiDB-lite"/>
    </source>
</evidence>
<comment type="subcellular location">
    <subcellularLocation>
        <location evidence="1">Cell membrane</location>
    </subcellularLocation>
</comment>
<keyword evidence="8" id="KW-0808">Transferase</keyword>
<comment type="similarity">
    <text evidence="3">In the N-terminal section; belongs to the glycosyltransferase 51 family.</text>
</comment>
<evidence type="ECO:0000256" key="7">
    <source>
        <dbReference type="ARBA" id="ARBA00022676"/>
    </source>
</evidence>
<feature type="region of interest" description="Disordered" evidence="17">
    <location>
        <begin position="659"/>
        <end position="683"/>
    </location>
</feature>
<dbReference type="InterPro" id="IPR036950">
    <property type="entry name" value="PBP_transglycosylase"/>
</dbReference>
<gene>
    <name evidence="21" type="ORF">CR203_05485</name>
</gene>
<evidence type="ECO:0000256" key="13">
    <source>
        <dbReference type="ARBA" id="ARBA00023268"/>
    </source>
</evidence>
<comment type="caution">
    <text evidence="21">The sequence shown here is derived from an EMBL/GenBank/DDBJ whole genome shotgun (WGS) entry which is preliminary data.</text>
</comment>
<keyword evidence="4" id="KW-1003">Cell membrane</keyword>
<dbReference type="InterPro" id="IPR001264">
    <property type="entry name" value="Glyco_trans_51"/>
</dbReference>
<dbReference type="Pfam" id="PF00912">
    <property type="entry name" value="Transgly"/>
    <property type="match status" value="1"/>
</dbReference>
<comment type="catalytic activity">
    <reaction evidence="16">
        <text>[GlcNAc-(1-&gt;4)-Mur2Ac(oyl-L-Ala-gamma-D-Glu-L-Lys-D-Ala-D-Ala)](n)-di-trans,octa-cis-undecaprenyl diphosphate + beta-D-GlcNAc-(1-&gt;4)-Mur2Ac(oyl-L-Ala-gamma-D-Glu-L-Lys-D-Ala-D-Ala)-di-trans,octa-cis-undecaprenyl diphosphate = [GlcNAc-(1-&gt;4)-Mur2Ac(oyl-L-Ala-gamma-D-Glu-L-Lys-D-Ala-D-Ala)](n+1)-di-trans,octa-cis-undecaprenyl diphosphate + di-trans,octa-cis-undecaprenyl diphosphate + H(+)</text>
        <dbReference type="Rhea" id="RHEA:23708"/>
        <dbReference type="Rhea" id="RHEA-COMP:9602"/>
        <dbReference type="Rhea" id="RHEA-COMP:9603"/>
        <dbReference type="ChEBI" id="CHEBI:15378"/>
        <dbReference type="ChEBI" id="CHEBI:58405"/>
        <dbReference type="ChEBI" id="CHEBI:60033"/>
        <dbReference type="ChEBI" id="CHEBI:78435"/>
        <dbReference type="EC" id="2.4.99.28"/>
    </reaction>
</comment>
<dbReference type="InterPro" id="IPR012338">
    <property type="entry name" value="Beta-lactam/transpept-like"/>
</dbReference>
<name>A0A3A9K5V7_9BACI</name>
<dbReference type="NCBIfam" id="TIGR02074">
    <property type="entry name" value="PBP_1a_fam"/>
    <property type="match status" value="1"/>
</dbReference>
<evidence type="ECO:0000259" key="19">
    <source>
        <dbReference type="Pfam" id="PF00905"/>
    </source>
</evidence>
<evidence type="ECO:0000256" key="2">
    <source>
        <dbReference type="ARBA" id="ARBA00007090"/>
    </source>
</evidence>
<evidence type="ECO:0000256" key="10">
    <source>
        <dbReference type="ARBA" id="ARBA00022960"/>
    </source>
</evidence>
<evidence type="ECO:0000256" key="8">
    <source>
        <dbReference type="ARBA" id="ARBA00022679"/>
    </source>
</evidence>
<dbReference type="GO" id="GO:0030288">
    <property type="term" value="C:outer membrane-bounded periplasmic space"/>
    <property type="evidence" value="ECO:0007669"/>
    <property type="project" value="TreeGrafter"/>
</dbReference>
<keyword evidence="18" id="KW-0812">Transmembrane</keyword>
<dbReference type="EMBL" id="PDOE01000002">
    <property type="protein sequence ID" value="RKL67957.1"/>
    <property type="molecule type" value="Genomic_DNA"/>
</dbReference>
<keyword evidence="6" id="KW-0645">Protease</keyword>
<dbReference type="Gene3D" id="3.40.710.10">
    <property type="entry name" value="DD-peptidase/beta-lactamase superfamily"/>
    <property type="match status" value="1"/>
</dbReference>
<keyword evidence="10" id="KW-0133">Cell shape</keyword>
<dbReference type="OrthoDB" id="9766909at2"/>
<dbReference type="PANTHER" id="PTHR32282">
    <property type="entry name" value="BINDING PROTEIN TRANSPEPTIDASE, PUTATIVE-RELATED"/>
    <property type="match status" value="1"/>
</dbReference>
<keyword evidence="5" id="KW-0121">Carboxypeptidase</keyword>
<dbReference type="Gene3D" id="1.10.3810.10">
    <property type="entry name" value="Biosynthetic peptidoglycan transglycosylase-like"/>
    <property type="match status" value="1"/>
</dbReference>
<dbReference type="InterPro" id="IPR023346">
    <property type="entry name" value="Lysozyme-like_dom_sf"/>
</dbReference>
<dbReference type="GO" id="GO:0008658">
    <property type="term" value="F:penicillin binding"/>
    <property type="evidence" value="ECO:0007669"/>
    <property type="project" value="InterPro"/>
</dbReference>